<dbReference type="Proteomes" id="UP001211987">
    <property type="component" value="Unassembled WGS sequence"/>
</dbReference>
<dbReference type="EMBL" id="JAQLKE010000048">
    <property type="protein sequence ID" value="MDB7085672.1"/>
    <property type="molecule type" value="Genomic_DNA"/>
</dbReference>
<protein>
    <submittedName>
        <fullName evidence="6">TDP-N-acetylfucosamine:lipid II N-acetylfucosaminyltransferase</fullName>
        <ecNumber evidence="6">2.4.1.325</ecNumber>
    </submittedName>
</protein>
<dbReference type="RefSeq" id="WP_272019295.1">
    <property type="nucleotide sequence ID" value="NZ_JAQLKE010000048.1"/>
</dbReference>
<dbReference type="Pfam" id="PF07429">
    <property type="entry name" value="Glyco_transf_56"/>
    <property type="match status" value="1"/>
</dbReference>
<keyword evidence="1" id="KW-1003">Cell membrane</keyword>
<organism evidence="6 7">
    <name type="scientific">Thomasclavelia ramosa</name>
    <dbReference type="NCBI Taxonomy" id="1547"/>
    <lineage>
        <taxon>Bacteria</taxon>
        <taxon>Bacillati</taxon>
        <taxon>Bacillota</taxon>
        <taxon>Erysipelotrichia</taxon>
        <taxon>Erysipelotrichales</taxon>
        <taxon>Coprobacillaceae</taxon>
        <taxon>Thomasclavelia</taxon>
    </lineage>
</organism>
<evidence type="ECO:0000256" key="2">
    <source>
        <dbReference type="ARBA" id="ARBA00022519"/>
    </source>
</evidence>
<dbReference type="EC" id="2.4.1.325" evidence="6"/>
<evidence type="ECO:0000256" key="5">
    <source>
        <dbReference type="ARBA" id="ARBA00023136"/>
    </source>
</evidence>
<accession>A0AB35IU33</accession>
<dbReference type="GO" id="GO:0009246">
    <property type="term" value="P:enterobacterial common antigen biosynthetic process"/>
    <property type="evidence" value="ECO:0007669"/>
    <property type="project" value="InterPro"/>
</dbReference>
<name>A0AB35IU33_9FIRM</name>
<evidence type="ECO:0000256" key="3">
    <source>
        <dbReference type="ARBA" id="ARBA00022676"/>
    </source>
</evidence>
<dbReference type="GO" id="GO:0102031">
    <property type="term" value="F:4-acetamido-4,6-dideoxy-D-galactose transferase activity"/>
    <property type="evidence" value="ECO:0007669"/>
    <property type="project" value="UniProtKB-EC"/>
</dbReference>
<dbReference type="GO" id="GO:0008417">
    <property type="term" value="F:fucosyltransferase activity"/>
    <property type="evidence" value="ECO:0007669"/>
    <property type="project" value="InterPro"/>
</dbReference>
<evidence type="ECO:0000313" key="6">
    <source>
        <dbReference type="EMBL" id="MDB7085672.1"/>
    </source>
</evidence>
<dbReference type="InterPro" id="IPR009993">
    <property type="entry name" value="WecF"/>
</dbReference>
<evidence type="ECO:0000313" key="7">
    <source>
        <dbReference type="Proteomes" id="UP001211987"/>
    </source>
</evidence>
<comment type="caution">
    <text evidence="6">The sequence shown here is derived from an EMBL/GenBank/DDBJ whole genome shotgun (WGS) entry which is preliminary data.</text>
</comment>
<keyword evidence="2" id="KW-0997">Cell inner membrane</keyword>
<keyword evidence="3 6" id="KW-0328">Glycosyltransferase</keyword>
<evidence type="ECO:0000256" key="1">
    <source>
        <dbReference type="ARBA" id="ARBA00022475"/>
    </source>
</evidence>
<keyword evidence="5" id="KW-0472">Membrane</keyword>
<keyword evidence="4 6" id="KW-0808">Transferase</keyword>
<dbReference type="AlphaFoldDB" id="A0AB35IU33"/>
<evidence type="ECO:0000256" key="4">
    <source>
        <dbReference type="ARBA" id="ARBA00022679"/>
    </source>
</evidence>
<proteinExistence type="predicted"/>
<reference evidence="6" key="1">
    <citation type="submission" date="2023-01" db="EMBL/GenBank/DDBJ databases">
        <title>Human gut microbiome strain richness.</title>
        <authorList>
            <person name="Chen-Liaw A."/>
        </authorList>
    </citation>
    <scope>NUCLEOTIDE SEQUENCE</scope>
    <source>
        <strain evidence="6">1001217st2_G6_1001217B_191108</strain>
    </source>
</reference>
<sequence length="382" mass="44883">MNQLNKIINHLKINPIKFVHVLGVDGIFSENIIYYMQCNKELFKPNDNLIVVNGYSEDSDKYDNVIYLKNLNKQINFFLENILEYTNHIVIHYLDFNLSLKIPKNVCPKIIWRTWGNDLTYSISYVPGVKLKIKMLYKKLLWNLISKRNVRMFEAVGMSATGCDKITLKKQRINVPTVSMPYPTNYWAEDIMQIVKRPFDRLVKSDNEIWIMIGHSANSSLNHIKYLKKLAHLKNENIRILMPMVYGREDYKNKVKKKAYDIFGNKAIVWTEKLKYDDYLRLLNLIDISIFDAKHQMAMGNISDLLLLGKLVVLNKKGIAYQTLQNNGIKIHDTSIIDNISYKGMESIISKNKPLIAKKYFYNLRTKEAIDKKWSYIYEIFK</sequence>
<gene>
    <name evidence="6" type="ORF">PM738_17860</name>
</gene>